<evidence type="ECO:0000256" key="1">
    <source>
        <dbReference type="SAM" id="MobiDB-lite"/>
    </source>
</evidence>
<keyword evidence="2" id="KW-0812">Transmembrane</keyword>
<dbReference type="eggNOG" id="ENOG503128P">
    <property type="taxonomic scope" value="Bacteria"/>
</dbReference>
<reference evidence="4" key="1">
    <citation type="submission" date="2009-01" db="EMBL/GenBank/DDBJ databases">
        <title>Complete sequence of plasmid 3 of Methylobacterium nodulans ORS 2060.</title>
        <authorList>
            <consortium name="US DOE Joint Genome Institute"/>
            <person name="Lucas S."/>
            <person name="Copeland A."/>
            <person name="Lapidus A."/>
            <person name="Glavina del Rio T."/>
            <person name="Dalin E."/>
            <person name="Tice H."/>
            <person name="Bruce D."/>
            <person name="Goodwin L."/>
            <person name="Pitluck S."/>
            <person name="Sims D."/>
            <person name="Brettin T."/>
            <person name="Detter J.C."/>
            <person name="Han C."/>
            <person name="Larimer F."/>
            <person name="Land M."/>
            <person name="Hauser L."/>
            <person name="Kyrpides N."/>
            <person name="Ivanova N."/>
            <person name="Marx C.J."/>
            <person name="Richardson P."/>
        </authorList>
    </citation>
    <scope>NUCLEOTIDE SEQUENCE [LARGE SCALE GENOMIC DNA]</scope>
    <source>
        <strain evidence="4">LMG 21967 / CNCM I-2342 / ORS 2060</strain>
        <plasmid evidence="4">Plasmid pMNOD03</plasmid>
    </source>
</reference>
<sequence>MTHIVSRKRSKSPNNQRHERDPLDAPAVVVVGAVLLFFGVLLNVVEML</sequence>
<feature type="region of interest" description="Disordered" evidence="1">
    <location>
        <begin position="1"/>
        <end position="21"/>
    </location>
</feature>
<dbReference type="HOGENOM" id="CLU_3154762_0_0_5"/>
<accession>B8IXU5</accession>
<gene>
    <name evidence="3" type="ordered locus">Mnod_8774</name>
</gene>
<dbReference type="AlphaFoldDB" id="B8IXU5"/>
<keyword evidence="3" id="KW-0614">Plasmid</keyword>
<name>B8IXU5_METNO</name>
<keyword evidence="4" id="KW-1185">Reference proteome</keyword>
<feature type="transmembrane region" description="Helical" evidence="2">
    <location>
        <begin position="25"/>
        <end position="45"/>
    </location>
</feature>
<dbReference type="Proteomes" id="UP000008207">
    <property type="component" value="Plasmid pMNOD03"/>
</dbReference>
<geneLocation type="plasmid" evidence="3 4">
    <name>pMNOD03</name>
</geneLocation>
<evidence type="ECO:0000313" key="3">
    <source>
        <dbReference type="EMBL" id="ACL63235.1"/>
    </source>
</evidence>
<dbReference type="EMBL" id="CP001352">
    <property type="protein sequence ID" value="ACL63235.1"/>
    <property type="molecule type" value="Genomic_DNA"/>
</dbReference>
<feature type="compositionally biased region" description="Basic residues" evidence="1">
    <location>
        <begin position="1"/>
        <end position="11"/>
    </location>
</feature>
<dbReference type="KEGG" id="mno:Mnod_8774"/>
<organism evidence="3 4">
    <name type="scientific">Methylobacterium nodulans (strain LMG 21967 / CNCM I-2342 / ORS 2060)</name>
    <dbReference type="NCBI Taxonomy" id="460265"/>
    <lineage>
        <taxon>Bacteria</taxon>
        <taxon>Pseudomonadati</taxon>
        <taxon>Pseudomonadota</taxon>
        <taxon>Alphaproteobacteria</taxon>
        <taxon>Hyphomicrobiales</taxon>
        <taxon>Methylobacteriaceae</taxon>
        <taxon>Methylobacterium</taxon>
    </lineage>
</organism>
<evidence type="ECO:0000256" key="2">
    <source>
        <dbReference type="SAM" id="Phobius"/>
    </source>
</evidence>
<protein>
    <submittedName>
        <fullName evidence="3">Uncharacterized protein</fullName>
    </submittedName>
</protein>
<proteinExistence type="predicted"/>
<evidence type="ECO:0000313" key="4">
    <source>
        <dbReference type="Proteomes" id="UP000008207"/>
    </source>
</evidence>
<keyword evidence="2" id="KW-0472">Membrane</keyword>
<keyword evidence="2" id="KW-1133">Transmembrane helix</keyword>